<evidence type="ECO:0000313" key="4">
    <source>
        <dbReference type="EMBL" id="CAF1093540.1"/>
    </source>
</evidence>
<evidence type="ECO:0000259" key="3">
    <source>
        <dbReference type="Pfam" id="PF00248"/>
    </source>
</evidence>
<proteinExistence type="inferred from homology"/>
<evidence type="ECO:0000313" key="7">
    <source>
        <dbReference type="EMBL" id="CAF4048712.1"/>
    </source>
</evidence>
<evidence type="ECO:0000256" key="2">
    <source>
        <dbReference type="ARBA" id="ARBA00038157"/>
    </source>
</evidence>
<protein>
    <recommendedName>
        <fullName evidence="3">NADP-dependent oxidoreductase domain-containing protein</fullName>
    </recommendedName>
</protein>
<evidence type="ECO:0000256" key="1">
    <source>
        <dbReference type="ARBA" id="ARBA00023002"/>
    </source>
</evidence>
<dbReference type="Proteomes" id="UP000681722">
    <property type="component" value="Unassembled WGS sequence"/>
</dbReference>
<dbReference type="AlphaFoldDB" id="A0A814NMX9"/>
<dbReference type="InterPro" id="IPR050523">
    <property type="entry name" value="AKR_Detox_Biosynth"/>
</dbReference>
<dbReference type="Proteomes" id="UP000677228">
    <property type="component" value="Unassembled WGS sequence"/>
</dbReference>
<evidence type="ECO:0000313" key="6">
    <source>
        <dbReference type="EMBL" id="CAF3858925.1"/>
    </source>
</evidence>
<dbReference type="GO" id="GO:0016491">
    <property type="term" value="F:oxidoreductase activity"/>
    <property type="evidence" value="ECO:0007669"/>
    <property type="project" value="UniProtKB-KW"/>
</dbReference>
<comment type="similarity">
    <text evidence="2">Belongs to the aldo/keto reductase family. Aldo/keto reductase 2 subfamily.</text>
</comment>
<dbReference type="EMBL" id="CAJOBA010037783">
    <property type="protein sequence ID" value="CAF4048712.1"/>
    <property type="molecule type" value="Genomic_DNA"/>
</dbReference>
<dbReference type="PANTHER" id="PTHR43364">
    <property type="entry name" value="NADH-SPECIFIC METHYLGLYOXAL REDUCTASE-RELATED"/>
    <property type="match status" value="1"/>
</dbReference>
<organism evidence="4 8">
    <name type="scientific">Didymodactylos carnosus</name>
    <dbReference type="NCBI Taxonomy" id="1234261"/>
    <lineage>
        <taxon>Eukaryota</taxon>
        <taxon>Metazoa</taxon>
        <taxon>Spiralia</taxon>
        <taxon>Gnathifera</taxon>
        <taxon>Rotifera</taxon>
        <taxon>Eurotatoria</taxon>
        <taxon>Bdelloidea</taxon>
        <taxon>Philodinida</taxon>
        <taxon>Philodinidae</taxon>
        <taxon>Didymodactylos</taxon>
    </lineage>
</organism>
<evidence type="ECO:0000313" key="5">
    <source>
        <dbReference type="EMBL" id="CAF1241150.1"/>
    </source>
</evidence>
<name>A0A814NMX9_9BILA</name>
<evidence type="ECO:0000313" key="8">
    <source>
        <dbReference type="Proteomes" id="UP000663829"/>
    </source>
</evidence>
<keyword evidence="8" id="KW-1185">Reference proteome</keyword>
<dbReference type="Proteomes" id="UP000682733">
    <property type="component" value="Unassembled WGS sequence"/>
</dbReference>
<dbReference type="OrthoDB" id="48988at2759"/>
<dbReference type="Gene3D" id="3.20.20.100">
    <property type="entry name" value="NADP-dependent oxidoreductase domain"/>
    <property type="match status" value="1"/>
</dbReference>
<reference evidence="4" key="1">
    <citation type="submission" date="2021-02" db="EMBL/GenBank/DDBJ databases">
        <authorList>
            <person name="Nowell W R."/>
        </authorList>
    </citation>
    <scope>NUCLEOTIDE SEQUENCE</scope>
</reference>
<comment type="caution">
    <text evidence="4">The sequence shown here is derived from an EMBL/GenBank/DDBJ whole genome shotgun (WGS) entry which is preliminary data.</text>
</comment>
<feature type="domain" description="NADP-dependent oxidoreductase" evidence="3">
    <location>
        <begin position="1"/>
        <end position="211"/>
    </location>
</feature>
<dbReference type="EMBL" id="CAJOBC010005298">
    <property type="protein sequence ID" value="CAF3858925.1"/>
    <property type="molecule type" value="Genomic_DNA"/>
</dbReference>
<accession>A0A814NMX9</accession>
<dbReference type="EMBL" id="CAJNOK010016234">
    <property type="protein sequence ID" value="CAF1241150.1"/>
    <property type="molecule type" value="Genomic_DNA"/>
</dbReference>
<dbReference type="InterPro" id="IPR023210">
    <property type="entry name" value="NADP_OxRdtase_dom"/>
</dbReference>
<sequence>MNRSSVDIYYLHAPDRSTPFEETAGSINDLYKRGSFKRFGLSNFTAEEVERMYNICKENNYVLPSVYQGNYNPITRKSEQELFPLLRKLGIHFYAYSPLAGGFLIKTPDQIKNAPANSRFDASTPGGEYYAGLYCKETFFSALEAFQNRCKKLNIKASEACFSWLLNHSQLKEGDAIILGASNMEQLTENLCDSRGVQLSTDIVQELENLWKAVESEAPKYHM</sequence>
<dbReference type="PANTHER" id="PTHR43364:SF4">
    <property type="entry name" value="NAD(P)-LINKED OXIDOREDUCTASE SUPERFAMILY PROTEIN"/>
    <property type="match status" value="1"/>
</dbReference>
<dbReference type="Pfam" id="PF00248">
    <property type="entry name" value="Aldo_ket_red"/>
    <property type="match status" value="1"/>
</dbReference>
<dbReference type="EMBL" id="CAJNOQ010005298">
    <property type="protein sequence ID" value="CAF1093540.1"/>
    <property type="molecule type" value="Genomic_DNA"/>
</dbReference>
<dbReference type="SUPFAM" id="SSF51430">
    <property type="entry name" value="NAD(P)-linked oxidoreductase"/>
    <property type="match status" value="1"/>
</dbReference>
<gene>
    <name evidence="4" type="ORF">GPM918_LOCUS18386</name>
    <name evidence="5" type="ORF">OVA965_LOCUS25831</name>
    <name evidence="6" type="ORF">SRO942_LOCUS18383</name>
    <name evidence="7" type="ORF">TMI583_LOCUS26563</name>
</gene>
<keyword evidence="1" id="KW-0560">Oxidoreductase</keyword>
<dbReference type="InterPro" id="IPR036812">
    <property type="entry name" value="NAD(P)_OxRdtase_dom_sf"/>
</dbReference>
<dbReference type="Proteomes" id="UP000663829">
    <property type="component" value="Unassembled WGS sequence"/>
</dbReference>